<evidence type="ECO:0008006" key="3">
    <source>
        <dbReference type="Google" id="ProtNLM"/>
    </source>
</evidence>
<gene>
    <name evidence="1" type="ORF">D9613_009476</name>
</gene>
<dbReference type="EMBL" id="JAACJL010000002">
    <property type="protein sequence ID" value="KAF4622459.1"/>
    <property type="molecule type" value="Genomic_DNA"/>
</dbReference>
<sequence length="616" mass="68887">MLNYSIRCVFPAQTPQFFILTVQSNYFLADLEEAIRNKLKSLCNANISEISLLKVNFQEHIGETDEALLHRVRDYLQQHSSDARHAPLPRGTSIDCIFPPEDMRENVINLLIFNAEVLELTESLATLRWAYRKGIRDNLTQTILNMSPSLEAPSNAIKDAKNVKQLITGGPVYINRVPVALFNSALAKLQQNIDNPNFPVSPIDVKKASEYIARATQFYASEDERERGIKSAVDSALRSKGTWGQTLDWADNIRPDGLWKSKSGNFFVDFLELKNVPGLQGDPKLQCAGDLLKVVRSDKYKDIRGICNFPAVFIGIAGSRLQVSIAVYIGAVLVSDLVEIDLSCLGFHASDVIIRVARIFTALSLCHEDLKAYYASIERQHTTPLDISFLFPQPISATKAQLPNIIYDRPLDPEGRPTEEVPDFERRSTALYLGTFVGKQVLIKFTRRYNETAHRALEVDGLAPKLYFCGDIVGNLCMVVMEYIPQAKCLADHVVGAELLDVLPLVIEKAERAIDLLHQRNIVFGHLGYRNIMVYGEHDTKSVMLVDFDWAGTPGVDHYSAAPESSTDRYDGVLPYSTLEKGHDLGQIEQLKTTLADLEKSLQMQGVQMTTQPATL</sequence>
<dbReference type="Proteomes" id="UP000521872">
    <property type="component" value="Unassembled WGS sequence"/>
</dbReference>
<protein>
    <recommendedName>
        <fullName evidence="3">Protein kinase domain-containing protein</fullName>
    </recommendedName>
</protein>
<dbReference type="AlphaFoldDB" id="A0A8H4R2Y0"/>
<proteinExistence type="predicted"/>
<dbReference type="SUPFAM" id="SSF56112">
    <property type="entry name" value="Protein kinase-like (PK-like)"/>
    <property type="match status" value="1"/>
</dbReference>
<evidence type="ECO:0000313" key="2">
    <source>
        <dbReference type="Proteomes" id="UP000521872"/>
    </source>
</evidence>
<dbReference type="InterPro" id="IPR011009">
    <property type="entry name" value="Kinase-like_dom_sf"/>
</dbReference>
<reference evidence="1 2" key="1">
    <citation type="submission" date="2019-12" db="EMBL/GenBank/DDBJ databases">
        <authorList>
            <person name="Floudas D."/>
            <person name="Bentzer J."/>
            <person name="Ahren D."/>
            <person name="Johansson T."/>
            <person name="Persson P."/>
            <person name="Tunlid A."/>
        </authorList>
    </citation>
    <scope>NUCLEOTIDE SEQUENCE [LARGE SCALE GENOMIC DNA]</scope>
    <source>
        <strain evidence="1 2">CBS 102.39</strain>
    </source>
</reference>
<evidence type="ECO:0000313" key="1">
    <source>
        <dbReference type="EMBL" id="KAF4622459.1"/>
    </source>
</evidence>
<accession>A0A8H4R2Y0</accession>
<keyword evidence="2" id="KW-1185">Reference proteome</keyword>
<organism evidence="1 2">
    <name type="scientific">Agrocybe pediades</name>
    <dbReference type="NCBI Taxonomy" id="84607"/>
    <lineage>
        <taxon>Eukaryota</taxon>
        <taxon>Fungi</taxon>
        <taxon>Dikarya</taxon>
        <taxon>Basidiomycota</taxon>
        <taxon>Agaricomycotina</taxon>
        <taxon>Agaricomycetes</taxon>
        <taxon>Agaricomycetidae</taxon>
        <taxon>Agaricales</taxon>
        <taxon>Agaricineae</taxon>
        <taxon>Strophariaceae</taxon>
        <taxon>Agrocybe</taxon>
    </lineage>
</organism>
<name>A0A8H4R2Y0_9AGAR</name>
<comment type="caution">
    <text evidence="1">The sequence shown here is derived from an EMBL/GenBank/DDBJ whole genome shotgun (WGS) entry which is preliminary data.</text>
</comment>